<keyword evidence="2" id="KW-1185">Reference proteome</keyword>
<evidence type="ECO:0000313" key="2">
    <source>
        <dbReference type="Proteomes" id="UP000248214"/>
    </source>
</evidence>
<dbReference type="EMBL" id="PDOD01000004">
    <property type="protein sequence ID" value="PYZ92194.1"/>
    <property type="molecule type" value="Genomic_DNA"/>
</dbReference>
<comment type="caution">
    <text evidence="1">The sequence shown here is derived from an EMBL/GenBank/DDBJ whole genome shotgun (WGS) entry which is preliminary data.</text>
</comment>
<dbReference type="OrthoDB" id="2883849at2"/>
<organism evidence="1 2">
    <name type="scientific">Salipaludibacillus keqinensis</name>
    <dbReference type="NCBI Taxonomy" id="2045207"/>
    <lineage>
        <taxon>Bacteria</taxon>
        <taxon>Bacillati</taxon>
        <taxon>Bacillota</taxon>
        <taxon>Bacilli</taxon>
        <taxon>Bacillales</taxon>
        <taxon>Bacillaceae</taxon>
    </lineage>
</organism>
<evidence type="ECO:0008006" key="3">
    <source>
        <dbReference type="Google" id="ProtNLM"/>
    </source>
</evidence>
<protein>
    <recommendedName>
        <fullName evidence="3">Outer membrane lipoprotein carrier protein LolA</fullName>
    </recommendedName>
</protein>
<proteinExistence type="predicted"/>
<dbReference type="RefSeq" id="WP_110610607.1">
    <property type="nucleotide sequence ID" value="NZ_PDOD01000004.1"/>
</dbReference>
<sequence length="237" mass="27249">MATFRPIKKWLVPLLAIIGGFSIGFALFPTAQDHSYQTLVNLLDEASSSNYEVEAEYQFNNEIALTGKGYWSEELTKYSISSPVSDDTSFIFDIYLEGENFYVESDGNWSQATQPHSVIEQMKPLDDPFSWAKEILIEADQITRNKGEEVYTVYFEFLNDVDFMGYRLQEQESTELSISFSDDKIKEMYFKVVPVRPDDIGIFERYPELMTYDLRFSLVESAPPEIPPEAREAAPLD</sequence>
<dbReference type="Proteomes" id="UP000248214">
    <property type="component" value="Unassembled WGS sequence"/>
</dbReference>
<accession>A0A323TD99</accession>
<dbReference type="AlphaFoldDB" id="A0A323TD99"/>
<name>A0A323TD99_9BACI</name>
<evidence type="ECO:0000313" key="1">
    <source>
        <dbReference type="EMBL" id="PYZ92194.1"/>
    </source>
</evidence>
<gene>
    <name evidence="1" type="ORF">CR194_15240</name>
</gene>
<reference evidence="1 2" key="1">
    <citation type="submission" date="2017-10" db="EMBL/GenBank/DDBJ databases">
        <title>Bacillus sp. nov., a halophilic bacterium isolated from a Keqin Lake.</title>
        <authorList>
            <person name="Wang H."/>
        </authorList>
    </citation>
    <scope>NUCLEOTIDE SEQUENCE [LARGE SCALE GENOMIC DNA]</scope>
    <source>
        <strain evidence="1 2">KQ-12</strain>
    </source>
</reference>